<organism evidence="1 2">
    <name type="scientific">Racocetra persica</name>
    <dbReference type="NCBI Taxonomy" id="160502"/>
    <lineage>
        <taxon>Eukaryota</taxon>
        <taxon>Fungi</taxon>
        <taxon>Fungi incertae sedis</taxon>
        <taxon>Mucoromycota</taxon>
        <taxon>Glomeromycotina</taxon>
        <taxon>Glomeromycetes</taxon>
        <taxon>Diversisporales</taxon>
        <taxon>Gigasporaceae</taxon>
        <taxon>Racocetra</taxon>
    </lineage>
</organism>
<protein>
    <submittedName>
        <fullName evidence="1">19331_t:CDS:1</fullName>
    </submittedName>
</protein>
<proteinExistence type="predicted"/>
<evidence type="ECO:0000313" key="1">
    <source>
        <dbReference type="EMBL" id="CAG8817317.1"/>
    </source>
</evidence>
<name>A0ACA9S036_9GLOM</name>
<feature type="non-terminal residue" evidence="1">
    <location>
        <position position="71"/>
    </location>
</feature>
<accession>A0ACA9S036</accession>
<keyword evidence="2" id="KW-1185">Reference proteome</keyword>
<reference evidence="1" key="1">
    <citation type="submission" date="2021-06" db="EMBL/GenBank/DDBJ databases">
        <authorList>
            <person name="Kallberg Y."/>
            <person name="Tangrot J."/>
            <person name="Rosling A."/>
        </authorList>
    </citation>
    <scope>NUCLEOTIDE SEQUENCE</scope>
    <source>
        <strain evidence="1">MA461A</strain>
    </source>
</reference>
<gene>
    <name evidence="1" type="ORF">RPERSI_LOCUS24654</name>
</gene>
<dbReference type="EMBL" id="CAJVQC010079673">
    <property type="protein sequence ID" value="CAG8817317.1"/>
    <property type="molecule type" value="Genomic_DNA"/>
</dbReference>
<sequence length="71" mass="8139">QAGEASFFLAHQIVARFSPLFGKLKKSSLHQLVNYPTITNWWWVDLSRLHSSMSSDQAEVFLSSKHVCLDF</sequence>
<evidence type="ECO:0000313" key="2">
    <source>
        <dbReference type="Proteomes" id="UP000789920"/>
    </source>
</evidence>
<feature type="non-terminal residue" evidence="1">
    <location>
        <position position="1"/>
    </location>
</feature>
<dbReference type="Proteomes" id="UP000789920">
    <property type="component" value="Unassembled WGS sequence"/>
</dbReference>
<comment type="caution">
    <text evidence="1">The sequence shown here is derived from an EMBL/GenBank/DDBJ whole genome shotgun (WGS) entry which is preliminary data.</text>
</comment>